<sequence length="185" mass="21160">MSEPKASPRRYSRLALGMMFVAGIAFVWLLDFAIVSTNTVEFCTSCHTMSTNFKEYQETLHYRNRSGIQTSCGDCHVPKELVPKLIVKIVAAKDVYHEIIGTIDTPEKFEARRWYLANMVWDRMKAGDSRECRSCHELRHMDLPEQSRSARNRHAAAEENGETCIDCHKGVAHHEPDEPETTDSE</sequence>
<feature type="binding site" description="axial binding residue" evidence="14">
    <location>
        <position position="173"/>
    </location>
    <ligand>
        <name>heme</name>
        <dbReference type="ChEBI" id="CHEBI:30413"/>
        <label>2</label>
    </ligand>
    <ligandPart>
        <name>Fe</name>
        <dbReference type="ChEBI" id="CHEBI:18248"/>
    </ligandPart>
</feature>
<feature type="binding site" description="axial binding residue" evidence="14">
    <location>
        <position position="94"/>
    </location>
    <ligand>
        <name>heme</name>
        <dbReference type="ChEBI" id="CHEBI:30413"/>
        <label>1</label>
    </ligand>
    <ligandPart>
        <name>Fe</name>
        <dbReference type="ChEBI" id="CHEBI:18248"/>
    </ligandPart>
</feature>
<dbReference type="Gene3D" id="1.10.3820.10">
    <property type="entry name" value="Di-heme elbow motif domain"/>
    <property type="match status" value="1"/>
</dbReference>
<evidence type="ECO:0000256" key="7">
    <source>
        <dbReference type="ARBA" id="ARBA00022723"/>
    </source>
</evidence>
<dbReference type="GO" id="GO:0020037">
    <property type="term" value="F:heme binding"/>
    <property type="evidence" value="ECO:0007669"/>
    <property type="project" value="InterPro"/>
</dbReference>
<evidence type="ECO:0000259" key="16">
    <source>
        <dbReference type="Pfam" id="PF03264"/>
    </source>
</evidence>
<evidence type="ECO:0000256" key="4">
    <source>
        <dbReference type="ARBA" id="ARBA00022475"/>
    </source>
</evidence>
<dbReference type="EMBL" id="SMAO01000003">
    <property type="protein sequence ID" value="TCT22064.1"/>
    <property type="molecule type" value="Genomic_DNA"/>
</dbReference>
<feature type="binding site" description="covalent" evidence="13">
    <location>
        <position position="46"/>
    </location>
    <ligand>
        <name>heme</name>
        <dbReference type="ChEBI" id="CHEBI:30413"/>
        <label>1</label>
    </ligand>
</feature>
<evidence type="ECO:0000256" key="3">
    <source>
        <dbReference type="ARBA" id="ARBA00022448"/>
    </source>
</evidence>
<feature type="domain" description="NapC/NirT cytochrome c N-terminal" evidence="16">
    <location>
        <begin position="16"/>
        <end position="177"/>
    </location>
</feature>
<dbReference type="AlphaFoldDB" id="A0A4R3N044"/>
<keyword evidence="6 15" id="KW-0812">Transmembrane</keyword>
<feature type="transmembrane region" description="Helical" evidence="15">
    <location>
        <begin position="12"/>
        <end position="35"/>
    </location>
</feature>
<feature type="binding site" description="axial binding residue" evidence="14">
    <location>
        <position position="136"/>
    </location>
    <ligand>
        <name>heme</name>
        <dbReference type="ChEBI" id="CHEBI:30413"/>
        <label>3</label>
    </ligand>
    <ligandPart>
        <name>Fe</name>
        <dbReference type="ChEBI" id="CHEBI:18248"/>
    </ligandPart>
</feature>
<feature type="binding site" description="covalent" evidence="13">
    <location>
        <position position="167"/>
    </location>
    <ligand>
        <name>heme</name>
        <dbReference type="ChEBI" id="CHEBI:30413"/>
        <label>4</label>
    </ligand>
</feature>
<keyword evidence="10 12" id="KW-0408">Iron</keyword>
<evidence type="ECO:0000256" key="15">
    <source>
        <dbReference type="SAM" id="Phobius"/>
    </source>
</evidence>
<comment type="cofactor">
    <cofactor evidence="13">
        <name>heme</name>
        <dbReference type="ChEBI" id="CHEBI:30413"/>
    </cofactor>
    <text evidence="13">Binds 4 heme groups per subunit.</text>
</comment>
<feature type="binding site" description="covalent" evidence="13">
    <location>
        <position position="75"/>
    </location>
    <ligand>
        <name>heme</name>
        <dbReference type="ChEBI" id="CHEBI:30413"/>
        <label>2</label>
    </ligand>
</feature>
<evidence type="ECO:0000256" key="12">
    <source>
        <dbReference type="PIRNR" id="PIRNR000013"/>
    </source>
</evidence>
<feature type="binding site" description="axial binding residue" evidence="14">
    <location>
        <position position="76"/>
    </location>
    <ligand>
        <name>heme</name>
        <dbReference type="ChEBI" id="CHEBI:30413"/>
        <label>2</label>
    </ligand>
    <ligandPart>
        <name>Fe</name>
        <dbReference type="ChEBI" id="CHEBI:18248"/>
    </ligandPart>
</feature>
<evidence type="ECO:0000256" key="6">
    <source>
        <dbReference type="ARBA" id="ARBA00022692"/>
    </source>
</evidence>
<accession>A0A4R3N044</accession>
<organism evidence="17 18">
    <name type="scientific">Thiobaca trueperi</name>
    <dbReference type="NCBI Taxonomy" id="127458"/>
    <lineage>
        <taxon>Bacteria</taxon>
        <taxon>Pseudomonadati</taxon>
        <taxon>Pseudomonadota</taxon>
        <taxon>Gammaproteobacteria</taxon>
        <taxon>Chromatiales</taxon>
        <taxon>Chromatiaceae</taxon>
        <taxon>Thiobaca</taxon>
    </lineage>
</organism>
<dbReference type="InterPro" id="IPR038266">
    <property type="entry name" value="NapC/NirT_cytc_sf"/>
</dbReference>
<reference evidence="17 18" key="1">
    <citation type="submission" date="2019-03" db="EMBL/GenBank/DDBJ databases">
        <title>Genomic Encyclopedia of Type Strains, Phase IV (KMG-IV): sequencing the most valuable type-strain genomes for metagenomic binning, comparative biology and taxonomic classification.</title>
        <authorList>
            <person name="Goeker M."/>
        </authorList>
    </citation>
    <scope>NUCLEOTIDE SEQUENCE [LARGE SCALE GENOMIC DNA]</scope>
    <source>
        <strain evidence="17 18">DSM 13587</strain>
    </source>
</reference>
<keyword evidence="7 12" id="KW-0479">Metal-binding</keyword>
<evidence type="ECO:0000256" key="10">
    <source>
        <dbReference type="ARBA" id="ARBA00023004"/>
    </source>
</evidence>
<protein>
    <recommendedName>
        <fullName evidence="12">Cytochrome c-type protein</fullName>
    </recommendedName>
</protein>
<dbReference type="InterPro" id="IPR024717">
    <property type="entry name" value="NapC/NirT/NrfH"/>
</dbReference>
<evidence type="ECO:0000256" key="11">
    <source>
        <dbReference type="ARBA" id="ARBA00023136"/>
    </source>
</evidence>
<dbReference type="Proteomes" id="UP000295717">
    <property type="component" value="Unassembled WGS sequence"/>
</dbReference>
<keyword evidence="5 12" id="KW-0349">Heme</keyword>
<keyword evidence="8 12" id="KW-0249">Electron transport</keyword>
<evidence type="ECO:0000256" key="5">
    <source>
        <dbReference type="ARBA" id="ARBA00022617"/>
    </source>
</evidence>
<dbReference type="Pfam" id="PF03264">
    <property type="entry name" value="Cytochrom_NNT"/>
    <property type="match status" value="1"/>
</dbReference>
<comment type="caution">
    <text evidence="17">The sequence shown here is derived from an EMBL/GenBank/DDBJ whole genome shotgun (WGS) entry which is preliminary data.</text>
</comment>
<dbReference type="SUPFAM" id="SSF48695">
    <property type="entry name" value="Multiheme cytochromes"/>
    <property type="match status" value="1"/>
</dbReference>
<dbReference type="GO" id="GO:0009061">
    <property type="term" value="P:anaerobic respiration"/>
    <property type="evidence" value="ECO:0007669"/>
    <property type="project" value="TreeGrafter"/>
</dbReference>
<dbReference type="GO" id="GO:0046872">
    <property type="term" value="F:metal ion binding"/>
    <property type="evidence" value="ECO:0007669"/>
    <property type="project" value="UniProtKB-KW"/>
</dbReference>
<dbReference type="GO" id="GO:0005886">
    <property type="term" value="C:plasma membrane"/>
    <property type="evidence" value="ECO:0007669"/>
    <property type="project" value="UniProtKB-SubCell"/>
</dbReference>
<feature type="binding site" evidence="13">
    <location>
        <position position="94"/>
    </location>
    <ligand>
        <name>a menaquinol</name>
        <dbReference type="ChEBI" id="CHEBI:18151"/>
    </ligand>
</feature>
<dbReference type="PIRSF" id="PIRSF000013">
    <property type="entry name" value="4_hem_cytochrm_NapC"/>
    <property type="match status" value="1"/>
</dbReference>
<dbReference type="GO" id="GO:0009055">
    <property type="term" value="F:electron transfer activity"/>
    <property type="evidence" value="ECO:0007669"/>
    <property type="project" value="TreeGrafter"/>
</dbReference>
<comment type="PTM">
    <text evidence="12">Binds 4 heme groups per subunit.</text>
</comment>
<gene>
    <name evidence="17" type="ORF">EDC35_103162</name>
</gene>
<keyword evidence="9 15" id="KW-1133">Transmembrane helix</keyword>
<dbReference type="PANTHER" id="PTHR30333">
    <property type="entry name" value="CYTOCHROME C-TYPE PROTEIN"/>
    <property type="match status" value="1"/>
</dbReference>
<evidence type="ECO:0000256" key="14">
    <source>
        <dbReference type="PIRSR" id="PIRSR000013-2"/>
    </source>
</evidence>
<dbReference type="RefSeq" id="WP_132976472.1">
    <property type="nucleotide sequence ID" value="NZ_SMAO01000003.1"/>
</dbReference>
<comment type="similarity">
    <text evidence="2">Belongs to the NapC/NirT/NrfH family.</text>
</comment>
<evidence type="ECO:0000256" key="2">
    <source>
        <dbReference type="ARBA" id="ARBA00007395"/>
    </source>
</evidence>
<evidence type="ECO:0000313" key="18">
    <source>
        <dbReference type="Proteomes" id="UP000295717"/>
    </source>
</evidence>
<name>A0A4R3N044_9GAMM</name>
<dbReference type="OrthoDB" id="9782159at2"/>
<dbReference type="GO" id="GO:0019333">
    <property type="term" value="P:denitrification pathway"/>
    <property type="evidence" value="ECO:0007669"/>
    <property type="project" value="InterPro"/>
</dbReference>
<comment type="subcellular location">
    <subcellularLocation>
        <location evidence="1">Cell membrane</location>
        <topology evidence="1">Single-pass membrane protein</topology>
    </subcellularLocation>
</comment>
<evidence type="ECO:0000256" key="8">
    <source>
        <dbReference type="ARBA" id="ARBA00022982"/>
    </source>
</evidence>
<evidence type="ECO:0000313" key="17">
    <source>
        <dbReference type="EMBL" id="TCT22064.1"/>
    </source>
</evidence>
<evidence type="ECO:0000256" key="13">
    <source>
        <dbReference type="PIRSR" id="PIRSR000013-1"/>
    </source>
</evidence>
<feature type="binding site" description="covalent" evidence="13">
    <location>
        <position position="135"/>
    </location>
    <ligand>
        <name>heme</name>
        <dbReference type="ChEBI" id="CHEBI:30413"/>
        <label>3</label>
    </ligand>
</feature>
<dbReference type="PANTHER" id="PTHR30333:SF3">
    <property type="entry name" value="CYTOCHROME C-TYPE PROTEIN TORY"/>
    <property type="match status" value="1"/>
</dbReference>
<evidence type="ECO:0000256" key="9">
    <source>
        <dbReference type="ARBA" id="ARBA00022989"/>
    </source>
</evidence>
<keyword evidence="4" id="KW-1003">Cell membrane</keyword>
<feature type="binding site" description="covalent" evidence="13">
    <location>
        <position position="72"/>
    </location>
    <ligand>
        <name>heme</name>
        <dbReference type="ChEBI" id="CHEBI:30413"/>
        <label>2</label>
    </ligand>
</feature>
<feature type="binding site" description="axial binding residue" evidence="14">
    <location>
        <position position="49"/>
    </location>
    <ligand>
        <name>heme</name>
        <dbReference type="ChEBI" id="CHEBI:30413"/>
        <label>1</label>
    </ligand>
    <ligandPart>
        <name>Fe</name>
        <dbReference type="ChEBI" id="CHEBI:18248"/>
    </ligandPart>
</feature>
<keyword evidence="18" id="KW-1185">Reference proteome</keyword>
<proteinExistence type="inferred from homology"/>
<dbReference type="InterPro" id="IPR036280">
    <property type="entry name" value="Multihaem_cyt_sf"/>
</dbReference>
<keyword evidence="11 15" id="KW-0472">Membrane</keyword>
<feature type="binding site" description="axial binding residue" evidence="14">
    <location>
        <position position="168"/>
    </location>
    <ligand>
        <name>heme</name>
        <dbReference type="ChEBI" id="CHEBI:30413"/>
        <label>4</label>
    </ligand>
    <ligandPart>
        <name>Fe</name>
        <dbReference type="ChEBI" id="CHEBI:18248"/>
    </ligandPart>
</feature>
<feature type="binding site" description="covalent" evidence="13">
    <location>
        <position position="164"/>
    </location>
    <ligand>
        <name>heme</name>
        <dbReference type="ChEBI" id="CHEBI:30413"/>
        <label>4</label>
    </ligand>
</feature>
<dbReference type="InterPro" id="IPR005126">
    <property type="entry name" value="NapC/NirT_cyt_c_N"/>
</dbReference>
<feature type="binding site" description="covalent" evidence="13">
    <location>
        <position position="43"/>
    </location>
    <ligand>
        <name>heme</name>
        <dbReference type="ChEBI" id="CHEBI:30413"/>
        <label>1</label>
    </ligand>
</feature>
<dbReference type="FunFam" id="1.10.3820.10:FF:000001">
    <property type="entry name" value="Cytochrome c-type protein"/>
    <property type="match status" value="1"/>
</dbReference>
<dbReference type="InterPro" id="IPR051174">
    <property type="entry name" value="Cytochrome_c-type_ET"/>
</dbReference>
<keyword evidence="3 12" id="KW-0813">Transport</keyword>
<evidence type="ECO:0000256" key="1">
    <source>
        <dbReference type="ARBA" id="ARBA00004162"/>
    </source>
</evidence>
<feature type="binding site" description="covalent" evidence="13">
    <location>
        <position position="132"/>
    </location>
    <ligand>
        <name>heme</name>
        <dbReference type="ChEBI" id="CHEBI:30413"/>
        <label>3</label>
    </ligand>
</feature>